<dbReference type="InterPro" id="IPR035999">
    <property type="entry name" value="Sec7_dom_sf"/>
</dbReference>
<dbReference type="KEGG" id="tbl:TBLA_0I00460"/>
<keyword evidence="4" id="KW-1185">Reference proteome</keyword>
<feature type="compositionally biased region" description="Low complexity" evidence="1">
    <location>
        <begin position="194"/>
        <end position="213"/>
    </location>
</feature>
<dbReference type="Pfam" id="PF01369">
    <property type="entry name" value="Sec7"/>
    <property type="match status" value="1"/>
</dbReference>
<evidence type="ECO:0000313" key="4">
    <source>
        <dbReference type="Proteomes" id="UP000002866"/>
    </source>
</evidence>
<dbReference type="EMBL" id="HE806324">
    <property type="protein sequence ID" value="CCH62708.1"/>
    <property type="molecule type" value="Genomic_DNA"/>
</dbReference>
<feature type="region of interest" description="Disordered" evidence="1">
    <location>
        <begin position="1109"/>
        <end position="1131"/>
    </location>
</feature>
<feature type="compositionally biased region" description="Basic residues" evidence="1">
    <location>
        <begin position="1636"/>
        <end position="1652"/>
    </location>
</feature>
<dbReference type="InterPro" id="IPR000904">
    <property type="entry name" value="Sec7_dom"/>
</dbReference>
<feature type="compositionally biased region" description="Polar residues" evidence="1">
    <location>
        <begin position="705"/>
        <end position="720"/>
    </location>
</feature>
<dbReference type="GeneID" id="14497861"/>
<dbReference type="InParanoid" id="I2H8K6"/>
<dbReference type="eggNOG" id="KOG0929">
    <property type="taxonomic scope" value="Eukaryota"/>
</dbReference>
<feature type="compositionally biased region" description="Low complexity" evidence="1">
    <location>
        <begin position="130"/>
        <end position="139"/>
    </location>
</feature>
<dbReference type="GO" id="GO:0005085">
    <property type="term" value="F:guanyl-nucleotide exchange factor activity"/>
    <property type="evidence" value="ECO:0007669"/>
    <property type="project" value="InterPro"/>
</dbReference>
<feature type="compositionally biased region" description="Low complexity" evidence="1">
    <location>
        <begin position="805"/>
        <end position="816"/>
    </location>
</feature>
<feature type="compositionally biased region" description="Low complexity" evidence="1">
    <location>
        <begin position="1653"/>
        <end position="1664"/>
    </location>
</feature>
<feature type="compositionally biased region" description="Low complexity" evidence="1">
    <location>
        <begin position="148"/>
        <end position="167"/>
    </location>
</feature>
<accession>I2H8K6</accession>
<name>I2H8K6_HENB6</name>
<feature type="domain" description="SEC7" evidence="2">
    <location>
        <begin position="1232"/>
        <end position="1425"/>
    </location>
</feature>
<dbReference type="HOGENOM" id="CLU_233903_0_0_1"/>
<feature type="region of interest" description="Disordered" evidence="1">
    <location>
        <begin position="1486"/>
        <end position="1532"/>
    </location>
</feature>
<dbReference type="OrthoDB" id="2157641at2759"/>
<gene>
    <name evidence="3" type="primary">TBLA0I00460</name>
    <name evidence="3" type="ORF">TBLA_0I00460</name>
</gene>
<feature type="compositionally biased region" description="Polar residues" evidence="1">
    <location>
        <begin position="977"/>
        <end position="996"/>
    </location>
</feature>
<feature type="region of interest" description="Disordered" evidence="1">
    <location>
        <begin position="705"/>
        <end position="837"/>
    </location>
</feature>
<dbReference type="InterPro" id="IPR023394">
    <property type="entry name" value="Sec7_C_sf"/>
</dbReference>
<feature type="compositionally biased region" description="Polar residues" evidence="1">
    <location>
        <begin position="168"/>
        <end position="193"/>
    </location>
</feature>
<feature type="region of interest" description="Disordered" evidence="1">
    <location>
        <begin position="513"/>
        <end position="639"/>
    </location>
</feature>
<protein>
    <recommendedName>
        <fullName evidence="2">SEC7 domain-containing protein</fullName>
    </recommendedName>
</protein>
<feature type="region of interest" description="Disordered" evidence="1">
    <location>
        <begin position="58"/>
        <end position="85"/>
    </location>
</feature>
<dbReference type="Proteomes" id="UP000002866">
    <property type="component" value="Chromosome 9"/>
</dbReference>
<feature type="region of interest" description="Disordered" evidence="1">
    <location>
        <begin position="288"/>
        <end position="356"/>
    </location>
</feature>
<evidence type="ECO:0000259" key="2">
    <source>
        <dbReference type="PROSITE" id="PS50190"/>
    </source>
</evidence>
<dbReference type="PROSITE" id="PS50190">
    <property type="entry name" value="SEC7"/>
    <property type="match status" value="1"/>
</dbReference>
<feature type="region of interest" description="Disordered" evidence="1">
    <location>
        <begin position="1602"/>
        <end position="1688"/>
    </location>
</feature>
<feature type="compositionally biased region" description="Polar residues" evidence="1">
    <location>
        <begin position="608"/>
        <end position="639"/>
    </location>
</feature>
<evidence type="ECO:0000256" key="1">
    <source>
        <dbReference type="SAM" id="MobiDB-lite"/>
    </source>
</evidence>
<feature type="compositionally biased region" description="Polar residues" evidence="1">
    <location>
        <begin position="513"/>
        <end position="573"/>
    </location>
</feature>
<feature type="region of interest" description="Disordered" evidence="1">
    <location>
        <begin position="873"/>
        <end position="935"/>
    </location>
</feature>
<dbReference type="RefSeq" id="XP_004182227.1">
    <property type="nucleotide sequence ID" value="XM_004182179.1"/>
</dbReference>
<dbReference type="Gene3D" id="1.10.1000.11">
    <property type="entry name" value="Arf Nucleotide-binding Site Opener,domain 2"/>
    <property type="match status" value="1"/>
</dbReference>
<dbReference type="SUPFAM" id="SSF48425">
    <property type="entry name" value="Sec7 domain"/>
    <property type="match status" value="1"/>
</dbReference>
<reference evidence="3 4" key="1">
    <citation type="journal article" date="2011" name="Proc. Natl. Acad. Sci. U.S.A.">
        <title>Evolutionary erosion of yeast sex chromosomes by mating-type switching accidents.</title>
        <authorList>
            <person name="Gordon J.L."/>
            <person name="Armisen D."/>
            <person name="Proux-Wera E."/>
            <person name="Oheigeartaigh S.S."/>
            <person name="Byrne K.P."/>
            <person name="Wolfe K.H."/>
        </authorList>
    </citation>
    <scope>NUCLEOTIDE SEQUENCE [LARGE SCALE GENOMIC DNA]</scope>
    <source>
        <strain evidence="4">ATCC 34711 / CBS 6284 / DSM 70876 / NBRC 10599 / NRRL Y-10934 / UCD 77-7</strain>
    </source>
</reference>
<feature type="compositionally biased region" description="Low complexity" evidence="1">
    <location>
        <begin position="1109"/>
        <end position="1128"/>
    </location>
</feature>
<feature type="compositionally biased region" description="Low complexity" evidence="1">
    <location>
        <begin position="913"/>
        <end position="935"/>
    </location>
</feature>
<proteinExistence type="predicted"/>
<feature type="compositionally biased region" description="Polar residues" evidence="1">
    <location>
        <begin position="873"/>
        <end position="886"/>
    </location>
</feature>
<feature type="region of interest" description="Disordered" evidence="1">
    <location>
        <begin position="950"/>
        <end position="996"/>
    </location>
</feature>
<organism evidence="3 4">
    <name type="scientific">Henningerozyma blattae (strain ATCC 34711 / CBS 6284 / DSM 70876 / NBRC 10599 / NRRL Y-10934 / UCD 77-7)</name>
    <name type="common">Yeast</name>
    <name type="synonym">Tetrapisispora blattae</name>
    <dbReference type="NCBI Taxonomy" id="1071380"/>
    <lineage>
        <taxon>Eukaryota</taxon>
        <taxon>Fungi</taxon>
        <taxon>Dikarya</taxon>
        <taxon>Ascomycota</taxon>
        <taxon>Saccharomycotina</taxon>
        <taxon>Saccharomycetes</taxon>
        <taxon>Saccharomycetales</taxon>
        <taxon>Saccharomycetaceae</taxon>
        <taxon>Henningerozyma</taxon>
    </lineage>
</organism>
<sequence length="2001" mass="223569">MSSSVSNYNNSNASQCKYKYNNTNQYKSPDLYNQDDSIISMSSITTPKDNIINDSLYESSNRDSNNTIINPKGTSDNYTSANQNSKSSLNANITAETIYSNSYISIDLDSFENQCNNRNSPTAFIKRPTPDTLTSPTSLRNTASLNPNIDSYISIDSSSNNDTSNDSLYQNAHSSFPSVRTNPTPSSRFNSKRNSTLLNNTNNNNNNNNNNSNSKETIMHPQRPPIPSMQRTINLNNSKTIENAINAIDLAATAKENVAAAIPNGNSKAISNHPYSIRAFSNPETIEDENSNKISANNSNADYHSSNSNRNSVYSNKSITTIHPERPPIPTAKNFTSKTIPSFQDKNNDTNKTFNGSTTKDVDAIVNGISQATKLMPSSQGRNIPTIKYTNTESNISINSYNNKDEYADNSNLDDETNTVQTKFTIRNRTRTVSENNTLSYQERSNDININAKSNRNSISADLISTRIHPERPPVPNTSKIINIQTTNSKGDKPISKSNIDLTSNRKSFNGTNLARNGLYSNKDSSLNSFQNPKDSNTTTRSLSSGTNASSEDASARSNTNLKRSGVQLNKQIIHQERPPIPNTNNNRNISSLFSNNSSNRSSIGNNKRTNLYSNRNSVSSKQDTNRLPTPPANSNSIQADLEGKLESLKSDVNSEYPERSSNPKRKSFTTYTERVSSNARRINDYLDSNTNARKEAWEISYASLNNDDGSTSQYKNTDTIYPLKNCVKPPPPNSPPPPHNLPLPLSPPLPRDPPPSRISPSSHIPPPSYIPPKPSQFLPPPSHVPPPPINFNDTTRQNRENNSRKSSSNGSQRSSYFNNDYLNKNPYISDDDDDDDDDDEYLVLKISNGISPLKDTNSNKINTKDRYLNISNENIYPSKNSNTLSPIPKSNRLSPNRDSSNRDSFNGYSDRNSASTYSNRDSSSAYSNSTYSNRNSGNILLNINQSLSNSEPKSYDRLSKHKLSTTESDRYSSSSFDNIQPVNEKQQSSTLNRNSITYSSGHDILSKSNQYPKNSNRYTNCFDIGNELAIRKSPQQLQDNYGSSAGSKNTEALLSNKDSIYNNAQQGFEPNSGFTNNKPHPDLPMMNGRSVVQGNRATREFLLKSSRDSSNTIISTTSNQTDNTTTTEKSLDTDLDLFKRKPSIVVNTAPDIPSKFITSTSNPQTTTSYNSGYSTDSSSSSISESTAGSLSLSASNEAHTPKVNNKFSTNDTLTIDTEYPTLVESPTMSTIHSFTTTQFTTPDPNEKVPSITDKEIAYKMLLHEYFKVEFKEYANYLGSKKNNLILQSFIGLLKPLPSSLLDCLIQLSKSVYLIAESQNLDRILEELSKQYAKQYPDSIFSTHFELYHIVLFSLLILNSNLHTFVGTSSSITVSLSIFIDDTLYALKKECDRKKWDYLELVENVSSDENIKTALAKYYKELELRQLPLYDHEEILKNNSKKHGRAHLAHVNQKAVAHGISNTTSKIKKTTKKSYLLKRSASIATLANSHPTDDGHNRHSGRNSRGKGKSNSRSKTRTTSNSKSAKKINNRRAIKGYSLNEPLLVPFKDLYKKESFDYELVTNHESIWYVDDIIMTPQTIFSAQIQLIPQVQPTQLRIPSGSSLISTSNSSSTSNISKSDLISMETSTRTRSSTSSKRRARSSSRSRVKSHSRSSSASTITSRSVPVGPTISNEENEKKYQTQPQSQSIRKKILSNLFRKPKSSHSQYTDDAVSNNWDTIEISRINSNTVRLSGSYEYVEGSFPSSNIDRVVKVNSDSGPLENDANFGMAIARIIVKEGRLYLFKIPLSSKYPNDLKLQLQENADYLNLIQSENIDLNSLLTFREAHQSFKIYNLKDTIAIAKGSEKVLVEFSDEKTLQFDVSKENAGEIINCINFWSSRTSIPPNLLESSLDDTKQYGWSLPISDTDILVSTWEPPHAHSITMANVVNNKELVECVDDWVNYLSVVKDMMIEHESIEQKIKQIWSKDSMNSNYEIVMKNWNKKTNICTDKLDVVKNIFVY</sequence>
<feature type="compositionally biased region" description="Polar residues" evidence="1">
    <location>
        <begin position="1064"/>
        <end position="1079"/>
    </location>
</feature>
<feature type="compositionally biased region" description="Low complexity" evidence="1">
    <location>
        <begin position="583"/>
        <end position="607"/>
    </location>
</feature>
<feature type="compositionally biased region" description="Pro residues" evidence="1">
    <location>
        <begin position="729"/>
        <end position="790"/>
    </location>
</feature>
<feature type="region of interest" description="Disordered" evidence="1">
    <location>
        <begin position="1156"/>
        <end position="1186"/>
    </location>
</feature>
<evidence type="ECO:0000313" key="3">
    <source>
        <dbReference type="EMBL" id="CCH62708.1"/>
    </source>
</evidence>
<feature type="region of interest" description="Disordered" evidence="1">
    <location>
        <begin position="652"/>
        <end position="675"/>
    </location>
</feature>
<feature type="compositionally biased region" description="Low complexity" evidence="1">
    <location>
        <begin position="1602"/>
        <end position="1635"/>
    </location>
</feature>
<feature type="compositionally biased region" description="Low complexity" evidence="1">
    <location>
        <begin position="1166"/>
        <end position="1186"/>
    </location>
</feature>
<feature type="compositionally biased region" description="Basic residues" evidence="1">
    <location>
        <begin position="1498"/>
        <end position="1516"/>
    </location>
</feature>
<feature type="region of interest" description="Disordered" evidence="1">
    <location>
        <begin position="1064"/>
        <end position="1090"/>
    </location>
</feature>
<dbReference type="GO" id="GO:0032012">
    <property type="term" value="P:regulation of ARF protein signal transduction"/>
    <property type="evidence" value="ECO:0007669"/>
    <property type="project" value="InterPro"/>
</dbReference>
<feature type="compositionally biased region" description="Polar residues" evidence="1">
    <location>
        <begin position="333"/>
        <end position="356"/>
    </location>
</feature>
<feature type="region of interest" description="Disordered" evidence="1">
    <location>
        <begin position="119"/>
        <end position="223"/>
    </location>
</feature>
<feature type="compositionally biased region" description="Low complexity" evidence="1">
    <location>
        <begin position="292"/>
        <end position="318"/>
    </location>
</feature>
<feature type="compositionally biased region" description="Polar residues" evidence="1">
    <location>
        <begin position="892"/>
        <end position="912"/>
    </location>
</feature>